<proteinExistence type="predicted"/>
<reference evidence="2" key="1">
    <citation type="submission" date="2021-03" db="EMBL/GenBank/DDBJ databases">
        <authorList>
            <person name="Tagirdzhanova G."/>
        </authorList>
    </citation>
    <scope>NUCLEOTIDE SEQUENCE</scope>
</reference>
<sequence length="534" mass="59507">MPDNPPQADPASISDAAYACRESFRECLAIKSLTRQEWAENRLADFNLWAAGIDAFANTTASLDQRLAFKPEVRTVVTNLLITMQIFIKDCKELGRLEGDDLGEGPSEVVDNDESGGGAAIGAIFPEEDLPRPSSPWSDAPSSDSGKEMISKFTSSNQSLTEAIKSTEAILDQLIRLTFAIRKSGTTSRLQKADRSFDPERLDDFRRHLNLVLLTRSADIERKRTEAWRNCPNDAFNDIRVDFDVDETQLNSVQRRLVDANLRRRNRFLYAQDHSKKMAGSQTHPQKATASHKPANQLDQVVNEMEIRQSIREPTSSQKRDVTTNNGFNVVSDTVAESTTTASAVDTTISFDMQKKTTNSRHEMTQVSSITLKMAYPRPPKGGGLGFNLTSCPLCAWADAPGAIDECNALLDHVAEHIHEFSLRALPWASAVDEEDTKILEESNERCKDWSGLYDMPERQKDHHAKHRSQDDGDYFRQNAYFAESSQGSSIASMDAHASDRSSEESSNLDLQVSWRLGLSILYEPLDPTAAVVE</sequence>
<dbReference type="Proteomes" id="UP000664534">
    <property type="component" value="Unassembled WGS sequence"/>
</dbReference>
<dbReference type="PANTHER" id="PTHR35391">
    <property type="entry name" value="C2H2-TYPE DOMAIN-CONTAINING PROTEIN-RELATED"/>
    <property type="match status" value="1"/>
</dbReference>
<dbReference type="PANTHER" id="PTHR35391:SF5">
    <property type="entry name" value="DUF6590 DOMAIN-CONTAINING PROTEIN"/>
    <property type="match status" value="1"/>
</dbReference>
<dbReference type="EMBL" id="CAJPDT010000017">
    <property type="protein sequence ID" value="CAF9916960.1"/>
    <property type="molecule type" value="Genomic_DNA"/>
</dbReference>
<evidence type="ECO:0000313" key="2">
    <source>
        <dbReference type="EMBL" id="CAF9916960.1"/>
    </source>
</evidence>
<dbReference type="AlphaFoldDB" id="A0A8H3IDN6"/>
<gene>
    <name evidence="2" type="ORF">IMSHALPRED_003356</name>
</gene>
<protein>
    <submittedName>
        <fullName evidence="2">Uncharacterized protein</fullName>
    </submittedName>
</protein>
<name>A0A8H3IDN6_9LECA</name>
<evidence type="ECO:0000256" key="1">
    <source>
        <dbReference type="SAM" id="MobiDB-lite"/>
    </source>
</evidence>
<keyword evidence="3" id="KW-1185">Reference proteome</keyword>
<feature type="region of interest" description="Disordered" evidence="1">
    <location>
        <begin position="486"/>
        <end position="505"/>
    </location>
</feature>
<feature type="compositionally biased region" description="Low complexity" evidence="1">
    <location>
        <begin position="135"/>
        <end position="144"/>
    </location>
</feature>
<feature type="region of interest" description="Disordered" evidence="1">
    <location>
        <begin position="126"/>
        <end position="149"/>
    </location>
</feature>
<organism evidence="2 3">
    <name type="scientific">Imshaugia aleurites</name>
    <dbReference type="NCBI Taxonomy" id="172621"/>
    <lineage>
        <taxon>Eukaryota</taxon>
        <taxon>Fungi</taxon>
        <taxon>Dikarya</taxon>
        <taxon>Ascomycota</taxon>
        <taxon>Pezizomycotina</taxon>
        <taxon>Lecanoromycetes</taxon>
        <taxon>OSLEUM clade</taxon>
        <taxon>Lecanoromycetidae</taxon>
        <taxon>Lecanorales</taxon>
        <taxon>Lecanorineae</taxon>
        <taxon>Parmeliaceae</taxon>
        <taxon>Imshaugia</taxon>
    </lineage>
</organism>
<evidence type="ECO:0000313" key="3">
    <source>
        <dbReference type="Proteomes" id="UP000664534"/>
    </source>
</evidence>
<comment type="caution">
    <text evidence="2">The sequence shown here is derived from an EMBL/GenBank/DDBJ whole genome shotgun (WGS) entry which is preliminary data.</text>
</comment>
<dbReference type="OrthoDB" id="5365701at2759"/>
<accession>A0A8H3IDN6</accession>